<dbReference type="Pfam" id="PF07920">
    <property type="entry name" value="DUF1684"/>
    <property type="match status" value="1"/>
</dbReference>
<dbReference type="eggNOG" id="COG3358">
    <property type="taxonomic scope" value="Bacteria"/>
</dbReference>
<proteinExistence type="predicted"/>
<dbReference type="EMBL" id="CP000251">
    <property type="protein sequence ID" value="ABC79868.1"/>
    <property type="molecule type" value="Genomic_DNA"/>
</dbReference>
<evidence type="ECO:0008006" key="3">
    <source>
        <dbReference type="Google" id="ProtNLM"/>
    </source>
</evidence>
<dbReference type="RefSeq" id="WP_011419151.1">
    <property type="nucleotide sequence ID" value="NC_007760.1"/>
</dbReference>
<evidence type="ECO:0000313" key="1">
    <source>
        <dbReference type="EMBL" id="ABC79868.1"/>
    </source>
</evidence>
<dbReference type="PANTHER" id="PTHR41913">
    <property type="entry name" value="DUF1684 DOMAIN-CONTAINING PROTEIN"/>
    <property type="match status" value="1"/>
</dbReference>
<evidence type="ECO:0000313" key="2">
    <source>
        <dbReference type="Proteomes" id="UP000001935"/>
    </source>
</evidence>
<accession>Q2IM35</accession>
<dbReference type="Proteomes" id="UP000001935">
    <property type="component" value="Chromosome"/>
</dbReference>
<organism evidence="1 2">
    <name type="scientific">Anaeromyxobacter dehalogenans (strain 2CP-C)</name>
    <dbReference type="NCBI Taxonomy" id="290397"/>
    <lineage>
        <taxon>Bacteria</taxon>
        <taxon>Pseudomonadati</taxon>
        <taxon>Myxococcota</taxon>
        <taxon>Myxococcia</taxon>
        <taxon>Myxococcales</taxon>
        <taxon>Cystobacterineae</taxon>
        <taxon>Anaeromyxobacteraceae</taxon>
        <taxon>Anaeromyxobacter</taxon>
    </lineage>
</organism>
<name>Q2IM35_ANADE</name>
<gene>
    <name evidence="1" type="ordered locus">Adeh_0091</name>
</gene>
<dbReference type="AlphaFoldDB" id="Q2IM35"/>
<dbReference type="InterPro" id="IPR012467">
    <property type="entry name" value="DUF1684"/>
</dbReference>
<sequence length="285" mass="30916">MPGNLAPLSFVLLTLVLAACKSRPPADPAFAAEWKGWHDRREERLRMPTGWLALTGLHWLEPGENRIPGLPGTFTLEGGRVTLAAARSDGYVLGGAPLERRALAPDSAGEPDRVQLGASVTLAVIERSGRFAVRVWDAAAPARTGFRGIDAYPPDPRWRIEARWEAYPAPREVEVPSVIGVATRELAPGRARFTVDGREVALEPTVEEDGGLFFVFKDATARDATYGAGRFLSAEAPRDGKVVLDFNRAVNPPCAFSAFATCPLPTPENVLPVRIEAGEKRYGEH</sequence>
<dbReference type="HOGENOM" id="CLU_093051_0_0_7"/>
<protein>
    <recommendedName>
        <fullName evidence="3">DUF1684 domain-containing protein</fullName>
    </recommendedName>
</protein>
<dbReference type="STRING" id="290397.Adeh_0091"/>
<reference evidence="1" key="1">
    <citation type="submission" date="2006-01" db="EMBL/GenBank/DDBJ databases">
        <title>Complete sequence of Anaeromyxobacter dehalogenans 2CP-C.</title>
        <authorList>
            <consortium name="US DOE Joint Genome Institute"/>
            <person name="Copeland A."/>
            <person name="Lucas S."/>
            <person name="Lapidus A."/>
            <person name="Barry K."/>
            <person name="Detter J.C."/>
            <person name="Glavina T."/>
            <person name="Hammon N."/>
            <person name="Israni S."/>
            <person name="Pitluck S."/>
            <person name="Brettin T."/>
            <person name="Bruce D."/>
            <person name="Han C."/>
            <person name="Tapia R."/>
            <person name="Gilna P."/>
            <person name="Kiss H."/>
            <person name="Schmutz J."/>
            <person name="Larimer F."/>
            <person name="Land M."/>
            <person name="Kyrpides N."/>
            <person name="Anderson I."/>
            <person name="Sanford R.A."/>
            <person name="Ritalahti K.M."/>
            <person name="Thomas H.S."/>
            <person name="Kirby J.R."/>
            <person name="Zhulin I.B."/>
            <person name="Loeffler F.E."/>
            <person name="Richardson P."/>
        </authorList>
    </citation>
    <scope>NUCLEOTIDE SEQUENCE</scope>
    <source>
        <strain evidence="1">2CP-C</strain>
    </source>
</reference>
<dbReference type="KEGG" id="ade:Adeh_0091"/>
<dbReference type="OrthoDB" id="5493262at2"/>
<dbReference type="PANTHER" id="PTHR41913:SF1">
    <property type="entry name" value="DUF1684 DOMAIN-CONTAINING PROTEIN"/>
    <property type="match status" value="1"/>
</dbReference>